<accession>A0ABR0EG32</accession>
<reference evidence="2 3" key="1">
    <citation type="journal article" date="2023" name="G3 (Bethesda)">
        <title>A chromosome-level genome assembly of Zasmidium syzygii isolated from banana leaves.</title>
        <authorList>
            <person name="van Westerhoven A.C."/>
            <person name="Mehrabi R."/>
            <person name="Talebi R."/>
            <person name="Steentjes M.B.F."/>
            <person name="Corcolon B."/>
            <person name="Chong P.A."/>
            <person name="Kema G.H.J."/>
            <person name="Seidl M.F."/>
        </authorList>
    </citation>
    <scope>NUCLEOTIDE SEQUENCE [LARGE SCALE GENOMIC DNA]</scope>
    <source>
        <strain evidence="2 3">P124</strain>
    </source>
</reference>
<feature type="region of interest" description="Disordered" evidence="1">
    <location>
        <begin position="1"/>
        <end position="50"/>
    </location>
</feature>
<name>A0ABR0EG32_ZASCE</name>
<comment type="caution">
    <text evidence="2">The sequence shown here is derived from an EMBL/GenBank/DDBJ whole genome shotgun (WGS) entry which is preliminary data.</text>
</comment>
<evidence type="ECO:0000313" key="2">
    <source>
        <dbReference type="EMBL" id="KAK4500245.1"/>
    </source>
</evidence>
<evidence type="ECO:0000256" key="1">
    <source>
        <dbReference type="SAM" id="MobiDB-lite"/>
    </source>
</evidence>
<feature type="compositionally biased region" description="Basic residues" evidence="1">
    <location>
        <begin position="22"/>
        <end position="37"/>
    </location>
</feature>
<sequence length="160" mass="17297">MSQQPIFINETPSLQQGPRPPPTKRKSSSSPQAHHKSLTANLLPSPATTNTTTPITFSILHPSPTTGALTPLTPTSTAIATQVETLSTHLITALNARDWDAPIWGHFTEETVCELECVYAGVRKGVRETLREAVGRWPRLRKEVLGVGTGVDEGRGRAVV</sequence>
<organism evidence="2 3">
    <name type="scientific">Zasmidium cellare</name>
    <name type="common">Wine cellar mold</name>
    <name type="synonym">Racodium cellare</name>
    <dbReference type="NCBI Taxonomy" id="395010"/>
    <lineage>
        <taxon>Eukaryota</taxon>
        <taxon>Fungi</taxon>
        <taxon>Dikarya</taxon>
        <taxon>Ascomycota</taxon>
        <taxon>Pezizomycotina</taxon>
        <taxon>Dothideomycetes</taxon>
        <taxon>Dothideomycetidae</taxon>
        <taxon>Mycosphaerellales</taxon>
        <taxon>Mycosphaerellaceae</taxon>
        <taxon>Zasmidium</taxon>
    </lineage>
</organism>
<dbReference type="EMBL" id="JAXOVC010000006">
    <property type="protein sequence ID" value="KAK4500245.1"/>
    <property type="molecule type" value="Genomic_DNA"/>
</dbReference>
<keyword evidence="3" id="KW-1185">Reference proteome</keyword>
<dbReference type="Proteomes" id="UP001305779">
    <property type="component" value="Unassembled WGS sequence"/>
</dbReference>
<protein>
    <submittedName>
        <fullName evidence="2">Uncharacterized protein</fullName>
    </submittedName>
</protein>
<gene>
    <name evidence="2" type="ORF">PRZ48_008434</name>
</gene>
<feature type="compositionally biased region" description="Polar residues" evidence="1">
    <location>
        <begin position="1"/>
        <end position="16"/>
    </location>
</feature>
<evidence type="ECO:0000313" key="3">
    <source>
        <dbReference type="Proteomes" id="UP001305779"/>
    </source>
</evidence>
<proteinExistence type="predicted"/>